<dbReference type="InterPro" id="IPR013974">
    <property type="entry name" value="SAF"/>
</dbReference>
<dbReference type="InterPro" id="IPR017592">
    <property type="entry name" value="Pilus_assmbl_Flp-typ_CpaB"/>
</dbReference>
<gene>
    <name evidence="3" type="primary">cpaB</name>
    <name evidence="3" type="ORF">NEE01_03650</name>
</gene>
<protein>
    <submittedName>
        <fullName evidence="3">Flp pilus assembly protein CpaB</fullName>
    </submittedName>
</protein>
<accession>A0AA42CNR5</accession>
<dbReference type="EMBL" id="JANFAV010000002">
    <property type="protein sequence ID" value="MCW6533870.1"/>
    <property type="molecule type" value="Genomic_DNA"/>
</dbReference>
<name>A0AA42CNR5_9SPHN</name>
<dbReference type="CDD" id="cd11614">
    <property type="entry name" value="SAF_CpaB_FlgA_like"/>
    <property type="match status" value="1"/>
</dbReference>
<evidence type="ECO:0000313" key="4">
    <source>
        <dbReference type="Proteomes" id="UP001165565"/>
    </source>
</evidence>
<reference evidence="3" key="1">
    <citation type="submission" date="2022-06" db="EMBL/GenBank/DDBJ databases">
        <title>Sphingomonas sp. nov. isolated from rhizosphere soil of tomato.</title>
        <authorList>
            <person name="Dong H."/>
            <person name="Gao R."/>
        </authorList>
    </citation>
    <scope>NUCLEOTIDE SEQUENCE</scope>
    <source>
        <strain evidence="3">MMSM24</strain>
    </source>
</reference>
<feature type="domain" description="SAF" evidence="2">
    <location>
        <begin position="44"/>
        <end position="108"/>
    </location>
</feature>
<dbReference type="NCBIfam" id="TIGR03177">
    <property type="entry name" value="pilus_cpaB"/>
    <property type="match status" value="1"/>
</dbReference>
<evidence type="ECO:0000256" key="1">
    <source>
        <dbReference type="SAM" id="Phobius"/>
    </source>
</evidence>
<dbReference type="AlphaFoldDB" id="A0AA42CNR5"/>
<evidence type="ECO:0000313" key="3">
    <source>
        <dbReference type="EMBL" id="MCW6533870.1"/>
    </source>
</evidence>
<organism evidence="3 4">
    <name type="scientific">Sphingomonas lycopersici</name>
    <dbReference type="NCBI Taxonomy" id="2951807"/>
    <lineage>
        <taxon>Bacteria</taxon>
        <taxon>Pseudomonadati</taxon>
        <taxon>Pseudomonadota</taxon>
        <taxon>Alphaproteobacteria</taxon>
        <taxon>Sphingomonadales</taxon>
        <taxon>Sphingomonadaceae</taxon>
        <taxon>Sphingomonas</taxon>
    </lineage>
</organism>
<dbReference type="Pfam" id="PF16976">
    <property type="entry name" value="RcpC"/>
    <property type="match status" value="1"/>
</dbReference>
<keyword evidence="1" id="KW-1133">Transmembrane helix</keyword>
<feature type="transmembrane region" description="Helical" evidence="1">
    <location>
        <begin position="6"/>
        <end position="27"/>
    </location>
</feature>
<keyword evidence="1" id="KW-0472">Membrane</keyword>
<comment type="caution">
    <text evidence="3">The sequence shown here is derived from an EMBL/GenBank/DDBJ whole genome shotgun (WGS) entry which is preliminary data.</text>
</comment>
<dbReference type="Proteomes" id="UP001165565">
    <property type="component" value="Unassembled WGS sequence"/>
</dbReference>
<proteinExistence type="predicted"/>
<keyword evidence="1" id="KW-0812">Transmembrane</keyword>
<dbReference type="RefSeq" id="WP_265267921.1">
    <property type="nucleotide sequence ID" value="NZ_JANFAV010000002.1"/>
</dbReference>
<dbReference type="SMART" id="SM00858">
    <property type="entry name" value="SAF"/>
    <property type="match status" value="1"/>
</dbReference>
<dbReference type="Pfam" id="PF08666">
    <property type="entry name" value="SAF"/>
    <property type="match status" value="1"/>
</dbReference>
<keyword evidence="4" id="KW-1185">Reference proteome</keyword>
<sequence length="301" mass="30912">MQGRNLIVIAIAVVVGIAAVIIANAYFSGVATRSEQAAKDQQLTNIVVAAQDMSFATPLTASNLRLAAYPTKSVPAGAFMSIAEATKNGRVALRPIVIGEPVLASKVSGANGRATIAANLPAGKLAYAVSINDVNGVGGFVRPGDVVDVLLTRPIPGEGATANDKMTDVVLENVPVLGVDQVSDENATKPVISKTATLEVDTISAQKLALAGQLGVISLALRNVADQVAGTRATVLPRQLSATNYVIPVKRSANPAPSLPRLPLPRLTAGLSHPSAVLRPGPAMTVIRGTTVSEYGVQHGN</sequence>
<dbReference type="InterPro" id="IPR031571">
    <property type="entry name" value="RcpC_dom"/>
</dbReference>
<evidence type="ECO:0000259" key="2">
    <source>
        <dbReference type="SMART" id="SM00858"/>
    </source>
</evidence>